<evidence type="ECO:0000256" key="9">
    <source>
        <dbReference type="ARBA" id="ARBA00023170"/>
    </source>
</evidence>
<dbReference type="AlphaFoldDB" id="G1SKF2"/>
<dbReference type="FunFam" id="1.20.1070.10:FF:000042">
    <property type="entry name" value="Taste receptor type 2 member 7"/>
    <property type="match status" value="1"/>
</dbReference>
<keyword evidence="10" id="KW-0325">Glycoprotein</keyword>
<dbReference type="CDD" id="cd15020">
    <property type="entry name" value="7tm_TAS2R3"/>
    <property type="match status" value="1"/>
</dbReference>
<dbReference type="GO" id="GO:0033038">
    <property type="term" value="F:bitter taste receptor activity"/>
    <property type="evidence" value="ECO:0007669"/>
    <property type="project" value="Ensembl"/>
</dbReference>
<dbReference type="GeneTree" id="ENSGT01150000286975"/>
<evidence type="ECO:0000256" key="13">
    <source>
        <dbReference type="RuleBase" id="RU004423"/>
    </source>
</evidence>
<feature type="transmembrane region" description="Helical" evidence="15">
    <location>
        <begin position="52"/>
        <end position="75"/>
    </location>
</feature>
<evidence type="ECO:0000313" key="17">
    <source>
        <dbReference type="Proteomes" id="UP000001811"/>
    </source>
</evidence>
<comment type="function">
    <text evidence="12">Gustducin-coupled receptor implicated in the perception of bitter compounds in the oral cavity and the gastrointestinal tract. Signals through PLCB2 and the calcium-regulated cation channel TRPM5.</text>
</comment>
<dbReference type="GO" id="GO:0004930">
    <property type="term" value="F:G protein-coupled receptor activity"/>
    <property type="evidence" value="ECO:0007669"/>
    <property type="project" value="UniProtKB-KW"/>
</dbReference>
<evidence type="ECO:0000256" key="2">
    <source>
        <dbReference type="ARBA" id="ARBA00007376"/>
    </source>
</evidence>
<dbReference type="HOGENOM" id="CLU_072337_3_0_1"/>
<accession>G1SKF2</accession>
<keyword evidence="11 14" id="KW-0807">Transducer</keyword>
<evidence type="ECO:0000256" key="5">
    <source>
        <dbReference type="ARBA" id="ARBA00022692"/>
    </source>
</evidence>
<feature type="transmembrane region" description="Helical" evidence="15">
    <location>
        <begin position="186"/>
        <end position="207"/>
    </location>
</feature>
<evidence type="ECO:0000256" key="10">
    <source>
        <dbReference type="ARBA" id="ARBA00023180"/>
    </source>
</evidence>
<evidence type="ECO:0000256" key="1">
    <source>
        <dbReference type="ARBA" id="ARBA00004141"/>
    </source>
</evidence>
<evidence type="ECO:0000256" key="12">
    <source>
        <dbReference type="ARBA" id="ARBA00025304"/>
    </source>
</evidence>
<comment type="similarity">
    <text evidence="2 13">Belongs to the G-protein coupled receptor T2R family.</text>
</comment>
<reference evidence="16 17" key="1">
    <citation type="journal article" date="2011" name="Nature">
        <title>A high-resolution map of human evolutionary constraint using 29 mammals.</title>
        <authorList>
            <person name="Lindblad-Toh K."/>
            <person name="Garber M."/>
            <person name="Zuk O."/>
            <person name="Lin M.F."/>
            <person name="Parker B.J."/>
            <person name="Washietl S."/>
            <person name="Kheradpour P."/>
            <person name="Ernst J."/>
            <person name="Jordan G."/>
            <person name="Mauceli E."/>
            <person name="Ward L.D."/>
            <person name="Lowe C.B."/>
            <person name="Holloway A.K."/>
            <person name="Clamp M."/>
            <person name="Gnerre S."/>
            <person name="Alfoldi J."/>
            <person name="Beal K."/>
            <person name="Chang J."/>
            <person name="Clawson H."/>
            <person name="Cuff J."/>
            <person name="Di Palma F."/>
            <person name="Fitzgerald S."/>
            <person name="Flicek P."/>
            <person name="Guttman M."/>
            <person name="Hubisz M.J."/>
            <person name="Jaffe D.B."/>
            <person name="Jungreis I."/>
            <person name="Kent W.J."/>
            <person name="Kostka D."/>
            <person name="Lara M."/>
            <person name="Martins A.L."/>
            <person name="Massingham T."/>
            <person name="Moltke I."/>
            <person name="Raney B.J."/>
            <person name="Rasmussen M.D."/>
            <person name="Robinson J."/>
            <person name="Stark A."/>
            <person name="Vilella A.J."/>
            <person name="Wen J."/>
            <person name="Xie X."/>
            <person name="Zody M.C."/>
            <person name="Baldwin J."/>
            <person name="Bloom T."/>
            <person name="Chin C.W."/>
            <person name="Heiman D."/>
            <person name="Nicol R."/>
            <person name="Nusbaum C."/>
            <person name="Young S."/>
            <person name="Wilkinson J."/>
            <person name="Worley K.C."/>
            <person name="Kovar C.L."/>
            <person name="Muzny D.M."/>
            <person name="Gibbs R.A."/>
            <person name="Cree A."/>
            <person name="Dihn H.H."/>
            <person name="Fowler G."/>
            <person name="Jhangiani S."/>
            <person name="Joshi V."/>
            <person name="Lee S."/>
            <person name="Lewis L.R."/>
            <person name="Nazareth L.V."/>
            <person name="Okwuonu G."/>
            <person name="Santibanez J."/>
            <person name="Warren W.C."/>
            <person name="Mardis E.R."/>
            <person name="Weinstock G.M."/>
            <person name="Wilson R.K."/>
            <person name="Delehaunty K."/>
            <person name="Dooling D."/>
            <person name="Fronik C."/>
            <person name="Fulton L."/>
            <person name="Fulton B."/>
            <person name="Graves T."/>
            <person name="Minx P."/>
            <person name="Sodergren E."/>
            <person name="Birney E."/>
            <person name="Margulies E.H."/>
            <person name="Herrero J."/>
            <person name="Green E.D."/>
            <person name="Haussler D."/>
            <person name="Siepel A."/>
            <person name="Goldman N."/>
            <person name="Pollard K.S."/>
            <person name="Pedersen J.S."/>
            <person name="Lander E.S."/>
            <person name="Kellis M."/>
        </authorList>
    </citation>
    <scope>NUCLEOTIDE SEQUENCE [LARGE SCALE GENOMIC DNA]</scope>
    <source>
        <strain evidence="17">Thorbecke</strain>
    </source>
</reference>
<feature type="transmembrane region" description="Helical" evidence="15">
    <location>
        <begin position="232"/>
        <end position="253"/>
    </location>
</feature>
<dbReference type="KEGG" id="ocu:100356928"/>
<dbReference type="CTD" id="50831"/>
<dbReference type="PANTHER" id="PTHR11394">
    <property type="entry name" value="TASTE RECEPTOR TYPE 2"/>
    <property type="match status" value="1"/>
</dbReference>
<keyword evidence="8 14" id="KW-0472">Membrane</keyword>
<evidence type="ECO:0000313" key="16">
    <source>
        <dbReference type="Ensembl" id="ENSOCUP00000003291.2"/>
    </source>
</evidence>
<evidence type="ECO:0000256" key="8">
    <source>
        <dbReference type="ARBA" id="ARBA00023136"/>
    </source>
</evidence>
<keyword evidence="9 14" id="KW-0675">Receptor</keyword>
<dbReference type="FunCoup" id="G1SKF2">
    <property type="interactions" value="176"/>
</dbReference>
<evidence type="ECO:0000256" key="4">
    <source>
        <dbReference type="ARBA" id="ARBA00022606"/>
    </source>
</evidence>
<organism evidence="16 17">
    <name type="scientific">Oryctolagus cuniculus</name>
    <name type="common">Rabbit</name>
    <dbReference type="NCBI Taxonomy" id="9986"/>
    <lineage>
        <taxon>Eukaryota</taxon>
        <taxon>Metazoa</taxon>
        <taxon>Chordata</taxon>
        <taxon>Craniata</taxon>
        <taxon>Vertebrata</taxon>
        <taxon>Euteleostomi</taxon>
        <taxon>Mammalia</taxon>
        <taxon>Eutheria</taxon>
        <taxon>Euarchontoglires</taxon>
        <taxon>Glires</taxon>
        <taxon>Lagomorpha</taxon>
        <taxon>Leporidae</taxon>
        <taxon>Oryctolagus</taxon>
    </lineage>
</organism>
<keyword evidence="6 15" id="KW-1133">Transmembrane helix</keyword>
<feature type="transmembrane region" description="Helical" evidence="15">
    <location>
        <begin position="265"/>
        <end position="286"/>
    </location>
</feature>
<proteinExistence type="inferred from homology"/>
<dbReference type="Gene3D" id="1.20.1070.10">
    <property type="entry name" value="Rhodopsin 7-helix transmembrane proteins"/>
    <property type="match status" value="1"/>
</dbReference>
<reference evidence="16" key="3">
    <citation type="submission" date="2025-09" db="UniProtKB">
        <authorList>
            <consortium name="Ensembl"/>
        </authorList>
    </citation>
    <scope>IDENTIFICATION</scope>
    <source>
        <strain evidence="16">Thorbecke</strain>
    </source>
</reference>
<evidence type="ECO:0000256" key="3">
    <source>
        <dbReference type="ARBA" id="ARBA00022480"/>
    </source>
</evidence>
<dbReference type="SUPFAM" id="SSF81321">
    <property type="entry name" value="Family A G protein-coupled receptor-like"/>
    <property type="match status" value="1"/>
</dbReference>
<dbReference type="InParanoid" id="G1SKF2"/>
<dbReference type="OMA" id="IDIFWTF"/>
<keyword evidence="17" id="KW-1185">Reference proteome</keyword>
<dbReference type="Ensembl" id="ENSOCUT00000003797.3">
    <property type="protein sequence ID" value="ENSOCUP00000003291.2"/>
    <property type="gene ID" value="ENSOCUG00000003800.3"/>
</dbReference>
<dbReference type="eggNOG" id="ENOG502SKRK">
    <property type="taxonomic scope" value="Eukaryota"/>
</dbReference>
<reference evidence="16" key="2">
    <citation type="submission" date="2025-08" db="UniProtKB">
        <authorList>
            <consortium name="Ensembl"/>
        </authorList>
    </citation>
    <scope>IDENTIFICATION</scope>
    <source>
        <strain evidence="16">Thorbecke</strain>
    </source>
</reference>
<dbReference type="InterPro" id="IPR007960">
    <property type="entry name" value="TAS2R"/>
</dbReference>
<dbReference type="STRING" id="9986.ENSOCUP00000003291"/>
<dbReference type="PANTHER" id="PTHR11394:SF49">
    <property type="entry name" value="TASTE RECEPTOR TYPE 2 MEMBER 3"/>
    <property type="match status" value="1"/>
</dbReference>
<evidence type="ECO:0000256" key="6">
    <source>
        <dbReference type="ARBA" id="ARBA00022989"/>
    </source>
</evidence>
<protein>
    <recommendedName>
        <fullName evidence="14">Taste receptor type 2</fullName>
    </recommendedName>
</protein>
<keyword evidence="5 14" id="KW-0812">Transmembrane</keyword>
<evidence type="ECO:0000256" key="15">
    <source>
        <dbReference type="SAM" id="Phobius"/>
    </source>
</evidence>
<evidence type="ECO:0000256" key="7">
    <source>
        <dbReference type="ARBA" id="ARBA00023040"/>
    </source>
</evidence>
<feature type="transmembrane region" description="Helical" evidence="15">
    <location>
        <begin position="12"/>
        <end position="31"/>
    </location>
</feature>
<dbReference type="Pfam" id="PF05296">
    <property type="entry name" value="TAS2R"/>
    <property type="match status" value="1"/>
</dbReference>
<dbReference type="GO" id="GO:0016020">
    <property type="term" value="C:membrane"/>
    <property type="evidence" value="ECO:0007669"/>
    <property type="project" value="UniProtKB-SubCell"/>
</dbReference>
<dbReference type="GeneID" id="100356928"/>
<dbReference type="OrthoDB" id="8876749at2759"/>
<keyword evidence="7 14" id="KW-0297">G-protein coupled receptor</keyword>
<feature type="transmembrane region" description="Helical" evidence="15">
    <location>
        <begin position="95"/>
        <end position="122"/>
    </location>
</feature>
<evidence type="ECO:0000256" key="11">
    <source>
        <dbReference type="ARBA" id="ARBA00023224"/>
    </source>
</evidence>
<dbReference type="RefSeq" id="XP_051691088.1">
    <property type="nucleotide sequence ID" value="XM_051835128.2"/>
</dbReference>
<keyword evidence="4 14" id="KW-0716">Sensory transduction</keyword>
<dbReference type="Proteomes" id="UP000001811">
    <property type="component" value="Unplaced"/>
</dbReference>
<name>G1SKF2_RABIT</name>
<feature type="transmembrane region" description="Helical" evidence="15">
    <location>
        <begin position="129"/>
        <end position="149"/>
    </location>
</feature>
<comment type="subcellular location">
    <subcellularLocation>
        <location evidence="1 14">Membrane</location>
        <topology evidence="1 14">Multi-pass membrane protein</topology>
    </subcellularLocation>
</comment>
<sequence>MLGVVERLSLVLSVTQFIVGILANGFIGLVNSSKWVKSKSISLSDFLITNLAFSRVILLWIFLTDGLLLVFSYGTHDSGIMMKVIDIFWTFTNHLSIWLATCLGVLYCLKIASFSHAAFLWLKWRVSRVVVWMLLGALLFAGSSTVSLVNEFKIHSVLEEAGDSENATELTRKKKGEYELMHVLMALWYSPPLILSLASYVLLILSLGRHTRQMQQNGVSPRDQSTEAHKKAIRIILSFLFLFLLYFLAFLTLSSSDFLPGTKVVKMIGEVITMSCPTVHSCILILGNDKLKQTFVGMLRCKSCHLKPGSKGFCFP</sequence>
<dbReference type="PaxDb" id="9986-ENSOCUP00000003291"/>
<gene>
    <name evidence="16" type="primary">TAS2R3</name>
</gene>
<keyword evidence="3 14" id="KW-0919">Taste</keyword>
<evidence type="ECO:0000256" key="14">
    <source>
        <dbReference type="RuleBase" id="RU004424"/>
    </source>
</evidence>